<keyword evidence="2" id="KW-1133">Transmembrane helix</keyword>
<feature type="transmembrane region" description="Helical" evidence="2">
    <location>
        <begin position="52"/>
        <end position="75"/>
    </location>
</feature>
<dbReference type="InterPro" id="IPR032816">
    <property type="entry name" value="VTT_dom"/>
</dbReference>
<feature type="transmembrane region" description="Helical" evidence="2">
    <location>
        <begin position="12"/>
        <end position="32"/>
    </location>
</feature>
<reference evidence="4" key="1">
    <citation type="submission" date="2021-12" db="EMBL/GenBank/DDBJ databases">
        <title>Alicyclobacillaceae gen. nov., sp. nov., isolated from chalcocite enrichment system.</title>
        <authorList>
            <person name="Jiang Z."/>
        </authorList>
    </citation>
    <scope>NUCLEOTIDE SEQUENCE</scope>
    <source>
        <strain evidence="4">MYW30-H2</strain>
    </source>
</reference>
<keyword evidence="2" id="KW-0812">Transmembrane</keyword>
<dbReference type="Proteomes" id="UP000830167">
    <property type="component" value="Chromosome"/>
</dbReference>
<evidence type="ECO:0000259" key="3">
    <source>
        <dbReference type="Pfam" id="PF09335"/>
    </source>
</evidence>
<dbReference type="EMBL" id="CP089291">
    <property type="protein sequence ID" value="UOF92177.1"/>
    <property type="molecule type" value="Genomic_DNA"/>
</dbReference>
<feature type="transmembrane region" description="Helical" evidence="2">
    <location>
        <begin position="175"/>
        <end position="194"/>
    </location>
</feature>
<feature type="domain" description="VTT" evidence="3">
    <location>
        <begin position="34"/>
        <end position="160"/>
    </location>
</feature>
<accession>A0ABY4CNX0</accession>
<feature type="transmembrane region" description="Helical" evidence="2">
    <location>
        <begin position="141"/>
        <end position="163"/>
    </location>
</feature>
<evidence type="ECO:0000313" key="4">
    <source>
        <dbReference type="EMBL" id="UOF92177.1"/>
    </source>
</evidence>
<dbReference type="PANTHER" id="PTHR42709">
    <property type="entry name" value="ALKALINE PHOSPHATASE LIKE PROTEIN"/>
    <property type="match status" value="1"/>
</dbReference>
<gene>
    <name evidence="4" type="ORF">LSG31_08260</name>
</gene>
<proteinExistence type="inferred from homology"/>
<evidence type="ECO:0000256" key="2">
    <source>
        <dbReference type="SAM" id="Phobius"/>
    </source>
</evidence>
<organism evidence="4 5">
    <name type="scientific">Fodinisporobacter ferrooxydans</name>
    <dbReference type="NCBI Taxonomy" id="2901836"/>
    <lineage>
        <taxon>Bacteria</taxon>
        <taxon>Bacillati</taxon>
        <taxon>Bacillota</taxon>
        <taxon>Bacilli</taxon>
        <taxon>Bacillales</taxon>
        <taxon>Alicyclobacillaceae</taxon>
        <taxon>Fodinisporobacter</taxon>
    </lineage>
</organism>
<comment type="similarity">
    <text evidence="1">Belongs to the DedA family.</text>
</comment>
<dbReference type="InterPro" id="IPR051311">
    <property type="entry name" value="DedA_domain"/>
</dbReference>
<dbReference type="Pfam" id="PF09335">
    <property type="entry name" value="VTT_dom"/>
    <property type="match status" value="1"/>
</dbReference>
<protein>
    <submittedName>
        <fullName evidence="4">DedA family protein</fullName>
    </submittedName>
</protein>
<dbReference type="PANTHER" id="PTHR42709:SF9">
    <property type="entry name" value="ALKALINE PHOSPHATASE LIKE PROTEIN"/>
    <property type="match status" value="1"/>
</dbReference>
<evidence type="ECO:0000256" key="1">
    <source>
        <dbReference type="ARBA" id="ARBA00010792"/>
    </source>
</evidence>
<dbReference type="RefSeq" id="WP_347438863.1">
    <property type="nucleotide sequence ID" value="NZ_CP089291.1"/>
</dbReference>
<sequence>MESGIWSSFFHIIFELGSFGILISMLAEGIGIPFPGDFVMGFYGFLAAQGKFQFVTVFLAASLGCWLGSWIAFFLGKRYGMKILFNFGRYAFIKDSYIVRAQKLSEKHGMLVLVLGRFLPGVRTVSSYIAGIGNMEWAEFFIYSLFGFFLWCFSWVGIGYWIGEHWQVIAQTIQSLLLFILLAIMILISGYFFWKRKNSKLF</sequence>
<keyword evidence="2" id="KW-0472">Membrane</keyword>
<keyword evidence="5" id="KW-1185">Reference proteome</keyword>
<name>A0ABY4CNX0_9BACL</name>
<evidence type="ECO:0000313" key="5">
    <source>
        <dbReference type="Proteomes" id="UP000830167"/>
    </source>
</evidence>